<organism evidence="2 3">
    <name type="scientific">Massilia timonae</name>
    <dbReference type="NCBI Taxonomy" id="47229"/>
    <lineage>
        <taxon>Bacteria</taxon>
        <taxon>Pseudomonadati</taxon>
        <taxon>Pseudomonadota</taxon>
        <taxon>Betaproteobacteria</taxon>
        <taxon>Burkholderiales</taxon>
        <taxon>Oxalobacteraceae</taxon>
        <taxon>Telluria group</taxon>
        <taxon>Massilia</taxon>
    </lineage>
</organism>
<dbReference type="RefSeq" id="WP_071361798.1">
    <property type="nucleotide sequence ID" value="NZ_JRYB01000001.1"/>
</dbReference>
<evidence type="ECO:0000313" key="3">
    <source>
        <dbReference type="Proteomes" id="UP000180246"/>
    </source>
</evidence>
<comment type="caution">
    <text evidence="2">The sequence shown here is derived from an EMBL/GenBank/DDBJ whole genome shotgun (WGS) entry which is preliminary data.</text>
</comment>
<feature type="chain" id="PRO_5010342319" evidence="1">
    <location>
        <begin position="23"/>
        <end position="321"/>
    </location>
</feature>
<name>A0A1S2NBY9_9BURK</name>
<proteinExistence type="predicted"/>
<evidence type="ECO:0000313" key="2">
    <source>
        <dbReference type="EMBL" id="OIJ42555.1"/>
    </source>
</evidence>
<gene>
    <name evidence="2" type="ORF">LO55_2668</name>
</gene>
<keyword evidence="2" id="KW-0812">Transmembrane</keyword>
<dbReference type="EMBL" id="JRYB01000001">
    <property type="protein sequence ID" value="OIJ42555.1"/>
    <property type="molecule type" value="Genomic_DNA"/>
</dbReference>
<sequence length="321" mass="35401">MQARRRSLLLAALLSFTPLAGARDKVDKADNSAHRFAVIGNSAGSQGDDDGEARLKQALADSSEKSLAFVVINGIKGGKESCGDRLYQQRRDIIERARRPTIVSLAGSDWTACRNSANRTNAIERLNRLRELFHGEPESLGRVKIHLTQLSASPRFRSYAENAHWKVGKVLYATINLPANNNHYLEAAGRNSEYEDRTVANRFWLNRLFAIARSDKAEALVLFSEGAVRPFYLDQPAGLRGLLRRDPVEKDGFEAVRRQIQGQAVKFDGKVLLVDGGTPHGKKPGIEWKGNLGQLSVGTKAVEVNVKLGKEATFAVEDAKQ</sequence>
<accession>A0A1S2NBY9</accession>
<evidence type="ECO:0000256" key="1">
    <source>
        <dbReference type="SAM" id="SignalP"/>
    </source>
</evidence>
<protein>
    <submittedName>
        <fullName evidence="2">Putative transmembrane protein</fullName>
    </submittedName>
</protein>
<feature type="signal peptide" evidence="1">
    <location>
        <begin position="1"/>
        <end position="22"/>
    </location>
</feature>
<dbReference type="Proteomes" id="UP000180246">
    <property type="component" value="Unassembled WGS sequence"/>
</dbReference>
<keyword evidence="1" id="KW-0732">Signal</keyword>
<keyword evidence="2" id="KW-0472">Membrane</keyword>
<dbReference type="AlphaFoldDB" id="A0A1S2NBY9"/>
<reference evidence="2 3" key="1">
    <citation type="submission" date="2014-10" db="EMBL/GenBank/DDBJ databases">
        <authorList>
            <person name="Seo M.-J."/>
            <person name="Seok Y.J."/>
            <person name="Cha I.-T."/>
        </authorList>
    </citation>
    <scope>NUCLEOTIDE SEQUENCE [LARGE SCALE GENOMIC DNA]</scope>
    <source>
        <strain evidence="2 3">NEU</strain>
    </source>
</reference>